<evidence type="ECO:0000256" key="4">
    <source>
        <dbReference type="ARBA" id="ARBA00022475"/>
    </source>
</evidence>
<evidence type="ECO:0000256" key="9">
    <source>
        <dbReference type="SAM" id="Phobius"/>
    </source>
</evidence>
<evidence type="ECO:0000313" key="10">
    <source>
        <dbReference type="EMBL" id="OOC10743.1"/>
    </source>
</evidence>
<evidence type="ECO:0000256" key="3">
    <source>
        <dbReference type="ARBA" id="ARBA00022448"/>
    </source>
</evidence>
<keyword evidence="3 8" id="KW-0813">Transport</keyword>
<dbReference type="GO" id="GO:0005886">
    <property type="term" value="C:plasma membrane"/>
    <property type="evidence" value="ECO:0007669"/>
    <property type="project" value="UniProtKB-SubCell"/>
</dbReference>
<feature type="transmembrane region" description="Helical" evidence="9">
    <location>
        <begin position="62"/>
        <end position="84"/>
    </location>
</feature>
<keyword evidence="7 8" id="KW-0472">Membrane</keyword>
<dbReference type="OrthoDB" id="9800226at2"/>
<reference evidence="10 11" key="1">
    <citation type="submission" date="2017-02" db="EMBL/GenBank/DDBJ databases">
        <title>Genomic diversity within the haloalkaliphilic genus Thioalkalivibrio.</title>
        <authorList>
            <person name="Ahn A.-C."/>
            <person name="Meier-Kolthoff J."/>
            <person name="Overmars L."/>
            <person name="Richter M."/>
            <person name="Woyke T."/>
            <person name="Sorokin D.Y."/>
            <person name="Muyzer G."/>
        </authorList>
    </citation>
    <scope>NUCLEOTIDE SEQUENCE [LARGE SCALE GENOMIC DNA]</scope>
    <source>
        <strain evidence="10 11">HL17</strain>
    </source>
</reference>
<gene>
    <name evidence="10" type="ORF">B1A74_04080</name>
</gene>
<evidence type="ECO:0000256" key="5">
    <source>
        <dbReference type="ARBA" id="ARBA00022692"/>
    </source>
</evidence>
<dbReference type="EMBL" id="MUZR01000010">
    <property type="protein sequence ID" value="OOC10743.1"/>
    <property type="molecule type" value="Genomic_DNA"/>
</dbReference>
<sequence>MPILDWAVTATFVILSLALVIIFIRLIKGPSLPDRVVALELIASLTVGFIATHAVATRMANFLDVAVVLALTAFLAAVGFARYLEKGGERSDD</sequence>
<dbReference type="InterPro" id="IPR007208">
    <property type="entry name" value="MrpF/PhaF-like"/>
</dbReference>
<dbReference type="PANTHER" id="PTHR34702:SF1">
    <property type="entry name" value="NA(+)_H(+) ANTIPORTER SUBUNIT F"/>
    <property type="match status" value="1"/>
</dbReference>
<dbReference type="Pfam" id="PF04066">
    <property type="entry name" value="MrpF_PhaF"/>
    <property type="match status" value="1"/>
</dbReference>
<accession>A0A1V3A0X7</accession>
<comment type="caution">
    <text evidence="10">The sequence shown here is derived from an EMBL/GenBank/DDBJ whole genome shotgun (WGS) entry which is preliminary data.</text>
</comment>
<keyword evidence="6 9" id="KW-1133">Transmembrane helix</keyword>
<keyword evidence="8" id="KW-0050">Antiport</keyword>
<dbReference type="RefSeq" id="WP_018946998.1">
    <property type="nucleotide sequence ID" value="NZ_MUZR01000010.1"/>
</dbReference>
<protein>
    <submittedName>
        <fullName evidence="10">pH regulation protein F</fullName>
    </submittedName>
</protein>
<keyword evidence="5 9" id="KW-0812">Transmembrane</keyword>
<evidence type="ECO:0000313" key="11">
    <source>
        <dbReference type="Proteomes" id="UP000189177"/>
    </source>
</evidence>
<keyword evidence="11" id="KW-1185">Reference proteome</keyword>
<evidence type="ECO:0000256" key="6">
    <source>
        <dbReference type="ARBA" id="ARBA00022989"/>
    </source>
</evidence>
<evidence type="ECO:0000256" key="7">
    <source>
        <dbReference type="ARBA" id="ARBA00023136"/>
    </source>
</evidence>
<dbReference type="AlphaFoldDB" id="A0A1V3A0X7"/>
<name>A0A1V3A0X7_9GAMM</name>
<evidence type="ECO:0000256" key="8">
    <source>
        <dbReference type="PIRNR" id="PIRNR028784"/>
    </source>
</evidence>
<keyword evidence="8" id="KW-0406">Ion transport</keyword>
<comment type="subcellular location">
    <subcellularLocation>
        <location evidence="1 8">Cell membrane</location>
        <topology evidence="1 8">Multi-pass membrane protein</topology>
    </subcellularLocation>
</comment>
<proteinExistence type="inferred from homology"/>
<comment type="similarity">
    <text evidence="2 8">Belongs to the CPA3 antiporters (TC 2.A.63) subunit F family.</text>
</comment>
<dbReference type="PANTHER" id="PTHR34702">
    <property type="entry name" value="NA(+)/H(+) ANTIPORTER SUBUNIT F1"/>
    <property type="match status" value="1"/>
</dbReference>
<dbReference type="PIRSF" id="PIRSF028784">
    <property type="entry name" value="MrpF"/>
    <property type="match status" value="1"/>
</dbReference>
<organism evidence="10 11">
    <name type="scientific">Thioalkalivibrio halophilus</name>
    <dbReference type="NCBI Taxonomy" id="252474"/>
    <lineage>
        <taxon>Bacteria</taxon>
        <taxon>Pseudomonadati</taxon>
        <taxon>Pseudomonadota</taxon>
        <taxon>Gammaproteobacteria</taxon>
        <taxon>Chromatiales</taxon>
        <taxon>Ectothiorhodospiraceae</taxon>
        <taxon>Thioalkalivibrio</taxon>
    </lineage>
</organism>
<feature type="transmembrane region" description="Helical" evidence="9">
    <location>
        <begin position="36"/>
        <end position="56"/>
    </location>
</feature>
<evidence type="ECO:0000256" key="2">
    <source>
        <dbReference type="ARBA" id="ARBA00009212"/>
    </source>
</evidence>
<evidence type="ECO:0000256" key="1">
    <source>
        <dbReference type="ARBA" id="ARBA00004651"/>
    </source>
</evidence>
<dbReference type="STRING" id="252474.B1A74_04080"/>
<dbReference type="Proteomes" id="UP000189177">
    <property type="component" value="Unassembled WGS sequence"/>
</dbReference>
<feature type="transmembrane region" description="Helical" evidence="9">
    <location>
        <begin position="6"/>
        <end position="24"/>
    </location>
</feature>
<dbReference type="GO" id="GO:0015385">
    <property type="term" value="F:sodium:proton antiporter activity"/>
    <property type="evidence" value="ECO:0007669"/>
    <property type="project" value="TreeGrafter"/>
</dbReference>
<keyword evidence="4 8" id="KW-1003">Cell membrane</keyword>